<evidence type="ECO:0000313" key="3">
    <source>
        <dbReference type="EMBL" id="KAK8533879.1"/>
    </source>
</evidence>
<keyword evidence="4" id="KW-1185">Reference proteome</keyword>
<dbReference type="InterPro" id="IPR002963">
    <property type="entry name" value="Expansin"/>
</dbReference>
<feature type="domain" description="Expansin-like CBD" evidence="2">
    <location>
        <begin position="38"/>
        <end position="117"/>
    </location>
</feature>
<dbReference type="PANTHER" id="PTHR31867">
    <property type="entry name" value="EXPANSIN-A15"/>
    <property type="match status" value="1"/>
</dbReference>
<dbReference type="InterPro" id="IPR007117">
    <property type="entry name" value="Expansin_CBD"/>
</dbReference>
<dbReference type="Proteomes" id="UP001472677">
    <property type="component" value="Unassembled WGS sequence"/>
</dbReference>
<proteinExistence type="inferred from homology"/>
<evidence type="ECO:0000259" key="2">
    <source>
        <dbReference type="PROSITE" id="PS50843"/>
    </source>
</evidence>
<sequence>MTMFTKITQEKAGIIPSSTATFCLKKGGVQFQINGNPYNIMALLYNAGGAGDVSSVKIKGSNIDWLPMSRNWGMNWEIGTKLTGQSLLFQVTVSDGKMVEFDDVVSIDWQFGQVFDSKQNY</sequence>
<accession>A0ABR2DAF1</accession>
<dbReference type="InterPro" id="IPR007118">
    <property type="entry name" value="Expan_Lol_pI"/>
</dbReference>
<keyword evidence="1" id="KW-0961">Cell wall biogenesis/degradation</keyword>
<keyword evidence="1" id="KW-0134">Cell wall</keyword>
<dbReference type="SUPFAM" id="SSF49590">
    <property type="entry name" value="PHL pollen allergen"/>
    <property type="match status" value="1"/>
</dbReference>
<evidence type="ECO:0000256" key="1">
    <source>
        <dbReference type="RuleBase" id="RU365023"/>
    </source>
</evidence>
<comment type="caution">
    <text evidence="3">The sequence shown here is derived from an EMBL/GenBank/DDBJ whole genome shotgun (WGS) entry which is preliminary data.</text>
</comment>
<dbReference type="PROSITE" id="PS50843">
    <property type="entry name" value="EXPANSIN_CBD"/>
    <property type="match status" value="1"/>
</dbReference>
<dbReference type="PRINTS" id="PR01226">
    <property type="entry name" value="EXPANSIN"/>
</dbReference>
<comment type="function">
    <text evidence="1">Causes loosening and extension of plant cell walls by disrupting non-covalent bonding between cellulose microfibrils and matrix glucans. No enzymatic activity has been found.</text>
</comment>
<dbReference type="PRINTS" id="PR01225">
    <property type="entry name" value="EXPANSNFAMLY"/>
</dbReference>
<gene>
    <name evidence="3" type="ORF">V6N12_047282</name>
</gene>
<comment type="subcellular location">
    <subcellularLocation>
        <location evidence="1">Secreted</location>
        <location evidence="1">Cell wall</location>
    </subcellularLocation>
    <subcellularLocation>
        <location evidence="1">Membrane</location>
        <topology evidence="1">Peripheral membrane protein</topology>
    </subcellularLocation>
</comment>
<evidence type="ECO:0000313" key="4">
    <source>
        <dbReference type="Proteomes" id="UP001472677"/>
    </source>
</evidence>
<dbReference type="Pfam" id="PF01357">
    <property type="entry name" value="Expansin_C"/>
    <property type="match status" value="1"/>
</dbReference>
<comment type="similarity">
    <text evidence="1">Belongs to the expansin family. Expansin A subfamily.</text>
</comment>
<dbReference type="EMBL" id="JBBPBM010000032">
    <property type="protein sequence ID" value="KAK8533879.1"/>
    <property type="molecule type" value="Genomic_DNA"/>
</dbReference>
<protein>
    <recommendedName>
        <fullName evidence="1">Expansin</fullName>
    </recommendedName>
</protein>
<keyword evidence="1" id="KW-0964">Secreted</keyword>
<organism evidence="3 4">
    <name type="scientific">Hibiscus sabdariffa</name>
    <name type="common">roselle</name>
    <dbReference type="NCBI Taxonomy" id="183260"/>
    <lineage>
        <taxon>Eukaryota</taxon>
        <taxon>Viridiplantae</taxon>
        <taxon>Streptophyta</taxon>
        <taxon>Embryophyta</taxon>
        <taxon>Tracheophyta</taxon>
        <taxon>Spermatophyta</taxon>
        <taxon>Magnoliopsida</taxon>
        <taxon>eudicotyledons</taxon>
        <taxon>Gunneridae</taxon>
        <taxon>Pentapetalae</taxon>
        <taxon>rosids</taxon>
        <taxon>malvids</taxon>
        <taxon>Malvales</taxon>
        <taxon>Malvaceae</taxon>
        <taxon>Malvoideae</taxon>
        <taxon>Hibiscus</taxon>
    </lineage>
</organism>
<reference evidence="3 4" key="1">
    <citation type="journal article" date="2024" name="G3 (Bethesda)">
        <title>Genome assembly of Hibiscus sabdariffa L. provides insights into metabolisms of medicinal natural products.</title>
        <authorList>
            <person name="Kim T."/>
        </authorList>
    </citation>
    <scope>NUCLEOTIDE SEQUENCE [LARGE SCALE GENOMIC DNA]</scope>
    <source>
        <strain evidence="3">TK-2024</strain>
        <tissue evidence="3">Old leaves</tissue>
    </source>
</reference>
<name>A0ABR2DAF1_9ROSI</name>
<dbReference type="InterPro" id="IPR036749">
    <property type="entry name" value="Expansin_CBD_sf"/>
</dbReference>
<dbReference type="Gene3D" id="2.60.40.760">
    <property type="entry name" value="Expansin, cellulose-binding-like domain"/>
    <property type="match status" value="1"/>
</dbReference>